<organism evidence="1 2">
    <name type="scientific">Faecalitalea cylindroides</name>
    <dbReference type="NCBI Taxonomy" id="39483"/>
    <lineage>
        <taxon>Bacteria</taxon>
        <taxon>Bacillati</taxon>
        <taxon>Bacillota</taxon>
        <taxon>Erysipelotrichia</taxon>
        <taxon>Erysipelotrichales</taxon>
        <taxon>Erysipelotrichaceae</taxon>
        <taxon>Faecalitalea</taxon>
    </lineage>
</organism>
<comment type="caution">
    <text evidence="1">The sequence shown here is derived from an EMBL/GenBank/DDBJ whole genome shotgun (WGS) entry which is preliminary data.</text>
</comment>
<name>A0AAW6FRB9_9FIRM</name>
<protein>
    <submittedName>
        <fullName evidence="1">Uncharacterized protein</fullName>
    </submittedName>
</protein>
<accession>A0AAW6FRB9</accession>
<dbReference type="EMBL" id="JAQNCK010000004">
    <property type="protein sequence ID" value="MDC0827556.1"/>
    <property type="molecule type" value="Genomic_DNA"/>
</dbReference>
<dbReference type="RefSeq" id="WP_195190795.1">
    <property type="nucleotide sequence ID" value="NZ_JADMUL010000003.1"/>
</dbReference>
<gene>
    <name evidence="1" type="ORF">POG00_02400</name>
</gene>
<dbReference type="AlphaFoldDB" id="A0AAW6FRB9"/>
<dbReference type="Proteomes" id="UP001220658">
    <property type="component" value="Unassembled WGS sequence"/>
</dbReference>
<evidence type="ECO:0000313" key="1">
    <source>
        <dbReference type="EMBL" id="MDC0827556.1"/>
    </source>
</evidence>
<evidence type="ECO:0000313" key="2">
    <source>
        <dbReference type="Proteomes" id="UP001220658"/>
    </source>
</evidence>
<reference evidence="1" key="1">
    <citation type="submission" date="2023-01" db="EMBL/GenBank/DDBJ databases">
        <title>Human gut microbiome strain richness.</title>
        <authorList>
            <person name="Chen-Liaw A."/>
        </authorList>
    </citation>
    <scope>NUCLEOTIDE SEQUENCE</scope>
    <source>
        <strain evidence="1">D55st1_G4_D55t1_190419</strain>
    </source>
</reference>
<proteinExistence type="predicted"/>
<sequence length="198" mass="23096">MQGLFFKYEGYKFFLEGDGDYEFDDCRHLYGFLNYLYRTDEAQKWTNEMTQKNADFWFPTTTATLKRGKKEETLTLDFIERFQDIEHRELLHDLALGKLKSHYGTTNLMNSKAAKYARAFVINTDTEIIPAKTWGRLFKTLHPVLEANRLTLMSAVTHVDQGVPHLHGLYLRKPRMRGNPFMDALLSSDLKPTIVTSF</sequence>